<dbReference type="AlphaFoldDB" id="A0A858Q5V9"/>
<proteinExistence type="predicted"/>
<dbReference type="RefSeq" id="WP_169602426.1">
    <property type="nucleotide sequence ID" value="NZ_CP046565.1"/>
</dbReference>
<accession>A0A858Q5V9</accession>
<organism evidence="1 2">
    <name type="scientific">Methylococcus geothermalis</name>
    <dbReference type="NCBI Taxonomy" id="2681310"/>
    <lineage>
        <taxon>Bacteria</taxon>
        <taxon>Pseudomonadati</taxon>
        <taxon>Pseudomonadota</taxon>
        <taxon>Gammaproteobacteria</taxon>
        <taxon>Methylococcales</taxon>
        <taxon>Methylococcaceae</taxon>
        <taxon>Methylococcus</taxon>
    </lineage>
</organism>
<dbReference type="KEGG" id="metu:GNH96_03800"/>
<evidence type="ECO:0000313" key="1">
    <source>
        <dbReference type="EMBL" id="QJD29173.1"/>
    </source>
</evidence>
<sequence length="275" mass="30986">MPPDPLNIHIDLVALQATFFRRLQHQLDMTKVLQVGCERVTAEQVAEQREFGAFVPANGAQLTHDEAKTEAQDWLLRGFLRDAIEGAGLFLDECLQVCEVLPLAAKGCAKAAELHRVFHDLPRTNHKLHFPQKLEKLERQFGIATRFNANILSLNKARTCVVHRLGVVSTLDVDETGALKITFQHAKFVARGQETGQELVIDRPGIVTTEDSMLELHFVDSERHFKIGERVRLQAHELYDTIITLWRFGLTAARAIEAYGRSLGIQFPPSPSETY</sequence>
<dbReference type="EMBL" id="CP046565">
    <property type="protein sequence ID" value="QJD29173.1"/>
    <property type="molecule type" value="Genomic_DNA"/>
</dbReference>
<evidence type="ECO:0000313" key="2">
    <source>
        <dbReference type="Proteomes" id="UP000503004"/>
    </source>
</evidence>
<gene>
    <name evidence="1" type="ORF">GNH96_03800</name>
</gene>
<dbReference type="Proteomes" id="UP000503004">
    <property type="component" value="Chromosome"/>
</dbReference>
<protein>
    <submittedName>
        <fullName evidence="1">Uncharacterized protein</fullName>
    </submittedName>
</protein>
<name>A0A858Q5V9_9GAMM</name>
<keyword evidence="2" id="KW-1185">Reference proteome</keyword>
<reference evidence="2" key="1">
    <citation type="submission" date="2019-12" db="EMBL/GenBank/DDBJ databases">
        <authorList>
            <person name="Awala S.I."/>
            <person name="Rhee S.K."/>
        </authorList>
    </citation>
    <scope>NUCLEOTIDE SEQUENCE [LARGE SCALE GENOMIC DNA]</scope>
    <source>
        <strain evidence="2">IM1</strain>
    </source>
</reference>